<dbReference type="Gene3D" id="1.10.3810.10">
    <property type="entry name" value="Biosynthetic peptidoglycan transglycosylase-like"/>
    <property type="match status" value="1"/>
</dbReference>
<dbReference type="Pfam" id="PF00905">
    <property type="entry name" value="Transpeptidase"/>
    <property type="match status" value="1"/>
</dbReference>
<feature type="region of interest" description="Disordered" evidence="9">
    <location>
        <begin position="1"/>
        <end position="31"/>
    </location>
</feature>
<keyword evidence="4" id="KW-0808">Transferase</keyword>
<dbReference type="Pfam" id="PF00912">
    <property type="entry name" value="Transgly"/>
    <property type="match status" value="1"/>
</dbReference>
<keyword evidence="14" id="KW-1185">Reference proteome</keyword>
<evidence type="ECO:0000256" key="2">
    <source>
        <dbReference type="ARBA" id="ARBA00022670"/>
    </source>
</evidence>
<dbReference type="InterPro" id="IPR023346">
    <property type="entry name" value="Lysozyme-like_dom_sf"/>
</dbReference>
<evidence type="ECO:0000256" key="4">
    <source>
        <dbReference type="ARBA" id="ARBA00022679"/>
    </source>
</evidence>
<dbReference type="SUPFAM" id="SSF56601">
    <property type="entry name" value="beta-lactamase/transpeptidase-like"/>
    <property type="match status" value="1"/>
</dbReference>
<keyword evidence="10" id="KW-1133">Transmembrane helix</keyword>
<keyword evidence="10" id="KW-0812">Transmembrane</keyword>
<accession>A0ABY5VPX2</accession>
<evidence type="ECO:0000256" key="8">
    <source>
        <dbReference type="ARBA" id="ARBA00049902"/>
    </source>
</evidence>
<dbReference type="PANTHER" id="PTHR32282:SF33">
    <property type="entry name" value="PEPTIDOGLYCAN GLYCOSYLTRANSFERASE"/>
    <property type="match status" value="1"/>
</dbReference>
<evidence type="ECO:0000313" key="13">
    <source>
        <dbReference type="EMBL" id="UWP79179.1"/>
    </source>
</evidence>
<evidence type="ECO:0000259" key="12">
    <source>
        <dbReference type="Pfam" id="PF00912"/>
    </source>
</evidence>
<evidence type="ECO:0000259" key="11">
    <source>
        <dbReference type="Pfam" id="PF00905"/>
    </source>
</evidence>
<feature type="transmembrane region" description="Helical" evidence="10">
    <location>
        <begin position="43"/>
        <end position="64"/>
    </location>
</feature>
<evidence type="ECO:0000256" key="10">
    <source>
        <dbReference type="SAM" id="Phobius"/>
    </source>
</evidence>
<evidence type="ECO:0000256" key="3">
    <source>
        <dbReference type="ARBA" id="ARBA00022676"/>
    </source>
</evidence>
<feature type="compositionally biased region" description="Low complexity" evidence="9">
    <location>
        <begin position="15"/>
        <end position="28"/>
    </location>
</feature>
<feature type="domain" description="Penicillin-binding protein transpeptidase" evidence="11">
    <location>
        <begin position="393"/>
        <end position="694"/>
    </location>
</feature>
<dbReference type="InterPro" id="IPR012338">
    <property type="entry name" value="Beta-lactam/transpept-like"/>
</dbReference>
<comment type="catalytic activity">
    <reaction evidence="7">
        <text>Preferential cleavage: (Ac)2-L-Lys-D-Ala-|-D-Ala. Also transpeptidation of peptidyl-alanyl moieties that are N-acyl substituents of D-alanine.</text>
        <dbReference type="EC" id="3.4.16.4"/>
    </reaction>
</comment>
<feature type="domain" description="Glycosyl transferase family 51" evidence="12">
    <location>
        <begin position="101"/>
        <end position="286"/>
    </location>
</feature>
<dbReference type="Proteomes" id="UP001059617">
    <property type="component" value="Chromosome"/>
</dbReference>
<dbReference type="Gene3D" id="3.40.710.10">
    <property type="entry name" value="DD-peptidase/beta-lactamase superfamily"/>
    <property type="match status" value="1"/>
</dbReference>
<evidence type="ECO:0000256" key="9">
    <source>
        <dbReference type="SAM" id="MobiDB-lite"/>
    </source>
</evidence>
<protein>
    <submittedName>
        <fullName evidence="13">Penicillin-binding protein</fullName>
    </submittedName>
</protein>
<organism evidence="13 14">
    <name type="scientific">Dactylosporangium fulvum</name>
    <dbReference type="NCBI Taxonomy" id="53359"/>
    <lineage>
        <taxon>Bacteria</taxon>
        <taxon>Bacillati</taxon>
        <taxon>Actinomycetota</taxon>
        <taxon>Actinomycetes</taxon>
        <taxon>Micromonosporales</taxon>
        <taxon>Micromonosporaceae</taxon>
        <taxon>Dactylosporangium</taxon>
    </lineage>
</organism>
<dbReference type="PANTHER" id="PTHR32282">
    <property type="entry name" value="BINDING PROTEIN TRANSPEPTIDASE, PUTATIVE-RELATED"/>
    <property type="match status" value="1"/>
</dbReference>
<feature type="compositionally biased region" description="Basic residues" evidence="9">
    <location>
        <begin position="1"/>
        <end position="14"/>
    </location>
</feature>
<keyword evidence="2" id="KW-0645">Protease</keyword>
<keyword evidence="3" id="KW-0328">Glycosyltransferase</keyword>
<dbReference type="InterPro" id="IPR036950">
    <property type="entry name" value="PBP_transglycosylase"/>
</dbReference>
<dbReference type="RefSeq" id="WP_259856739.1">
    <property type="nucleotide sequence ID" value="NZ_BAAAST010000103.1"/>
</dbReference>
<keyword evidence="5" id="KW-0378">Hydrolase</keyword>
<reference evidence="13" key="2">
    <citation type="submission" date="2022-09" db="EMBL/GenBank/DDBJ databases">
        <title>Biosynthetic gene clusters of Dactylosporangioum fulvum.</title>
        <authorList>
            <person name="Caradec T."/>
        </authorList>
    </citation>
    <scope>NUCLEOTIDE SEQUENCE</scope>
    <source>
        <strain evidence="13">NRRL B-16292</strain>
    </source>
</reference>
<keyword evidence="6" id="KW-0511">Multifunctional enzyme</keyword>
<name>A0ABY5VPX2_9ACTN</name>
<dbReference type="InterPro" id="IPR001460">
    <property type="entry name" value="PCN-bd_Tpept"/>
</dbReference>
<reference evidence="13" key="1">
    <citation type="submission" date="2021-04" db="EMBL/GenBank/DDBJ databases">
        <authorList>
            <person name="Hartkoorn R.C."/>
            <person name="Beaudoing E."/>
            <person name="Hot D."/>
        </authorList>
    </citation>
    <scope>NUCLEOTIDE SEQUENCE</scope>
    <source>
        <strain evidence="13">NRRL B-16292</strain>
    </source>
</reference>
<dbReference type="InterPro" id="IPR001264">
    <property type="entry name" value="Glyco_trans_51"/>
</dbReference>
<sequence length="727" mass="76919">MRLVRARKGSRHSAKAATARRAGDADAGLPPKPPTLVRRLGRFVLYSFLAGVATAVAVLPLGLFGGSAVRAGTGVWEALPTTLATPRAPQVTYVYANDGKTLITTFYDENRRDVPLDQIAPVMQKAVVAAEDARFYEHRGVDSRSVLRALVSNSRGRSQQGASTLTMQYVRNSLKNDPGLSPQQRVDAGIDTPARKVREMRYAVELEKRLSKQDILNRYLNIAYFGSGAYGIYAASQTYFSKTPAELSLPEAALIAGLLQSPDADNPISGDRAAALQRRGYTLDAMLKMGTVTAAEAAVARAQPLEIKESRPPNNCVAVTPQHNDWGFFCDYFRQWWGRQAEFGATPFERDDALRTGGYTVVTSLDPGVQAAALAQSLGVYGYGSARSMPLAVVTPGSGRILAMAVNRHFGLEPNPREHPTYPNTVNQLIAGGGGVGGYQAGSTFKMFTMLAALEAGMPLNTTFNAPGRLVTKWPGSGSGSCGGRWCPANASPSWMNGNRTMWNGFGRSVNTYFVWLEQQVGVRRVVDMAKRLGITFRAAGDQVMAAKVDEWGSFTLGNASTTPLDLANAYATVAAKGLYCQPLPVLSITDADGKPVNAAAPKCRQEVSEDVAVAATDAARCPVGKGSAFGKCDGGTAEAVSGILAGRPVAGKTGSSEYNSTETFVGFTPQVAAAGIAVNADNPNDNVGDGVSSSVNSAVAQTMAIALRGQPVQGFPAPSRARALGM</sequence>
<evidence type="ECO:0000256" key="6">
    <source>
        <dbReference type="ARBA" id="ARBA00023268"/>
    </source>
</evidence>
<evidence type="ECO:0000256" key="1">
    <source>
        <dbReference type="ARBA" id="ARBA00022645"/>
    </source>
</evidence>
<evidence type="ECO:0000313" key="14">
    <source>
        <dbReference type="Proteomes" id="UP001059617"/>
    </source>
</evidence>
<dbReference type="EMBL" id="CP073720">
    <property type="protein sequence ID" value="UWP79179.1"/>
    <property type="molecule type" value="Genomic_DNA"/>
</dbReference>
<dbReference type="InterPro" id="IPR050396">
    <property type="entry name" value="Glycosyltr_51/Transpeptidase"/>
</dbReference>
<evidence type="ECO:0000256" key="7">
    <source>
        <dbReference type="ARBA" id="ARBA00034000"/>
    </source>
</evidence>
<comment type="catalytic activity">
    <reaction evidence="8">
        <text>[GlcNAc-(1-&gt;4)-Mur2Ac(oyl-L-Ala-gamma-D-Glu-L-Lys-D-Ala-D-Ala)](n)-di-trans,octa-cis-undecaprenyl diphosphate + beta-D-GlcNAc-(1-&gt;4)-Mur2Ac(oyl-L-Ala-gamma-D-Glu-L-Lys-D-Ala-D-Ala)-di-trans,octa-cis-undecaprenyl diphosphate = [GlcNAc-(1-&gt;4)-Mur2Ac(oyl-L-Ala-gamma-D-Glu-L-Lys-D-Ala-D-Ala)](n+1)-di-trans,octa-cis-undecaprenyl diphosphate + di-trans,octa-cis-undecaprenyl diphosphate + H(+)</text>
        <dbReference type="Rhea" id="RHEA:23708"/>
        <dbReference type="Rhea" id="RHEA-COMP:9602"/>
        <dbReference type="Rhea" id="RHEA-COMP:9603"/>
        <dbReference type="ChEBI" id="CHEBI:15378"/>
        <dbReference type="ChEBI" id="CHEBI:58405"/>
        <dbReference type="ChEBI" id="CHEBI:60033"/>
        <dbReference type="ChEBI" id="CHEBI:78435"/>
        <dbReference type="EC" id="2.4.99.28"/>
    </reaction>
</comment>
<keyword evidence="1" id="KW-0121">Carboxypeptidase</keyword>
<dbReference type="SUPFAM" id="SSF53955">
    <property type="entry name" value="Lysozyme-like"/>
    <property type="match status" value="1"/>
</dbReference>
<keyword evidence="10" id="KW-0472">Membrane</keyword>
<proteinExistence type="predicted"/>
<evidence type="ECO:0000256" key="5">
    <source>
        <dbReference type="ARBA" id="ARBA00022801"/>
    </source>
</evidence>
<gene>
    <name evidence="13" type="ORF">Dfulv_28880</name>
</gene>